<evidence type="ECO:0000256" key="2">
    <source>
        <dbReference type="SAM" id="MobiDB-lite"/>
    </source>
</evidence>
<dbReference type="OrthoDB" id="3507155at2"/>
<dbReference type="InterPro" id="IPR009003">
    <property type="entry name" value="Peptidase_S1_PA"/>
</dbReference>
<evidence type="ECO:0000256" key="1">
    <source>
        <dbReference type="ARBA" id="ARBA00022729"/>
    </source>
</evidence>
<dbReference type="Gene3D" id="2.40.10.10">
    <property type="entry name" value="Trypsin-like serine proteases"/>
    <property type="match status" value="2"/>
</dbReference>
<dbReference type="Proteomes" id="UP000002357">
    <property type="component" value="Plasmid pSCL4"/>
</dbReference>
<dbReference type="GeneID" id="93734346"/>
<feature type="compositionally biased region" description="Basic and acidic residues" evidence="2">
    <location>
        <begin position="153"/>
        <end position="164"/>
    </location>
</feature>
<reference evidence="3 4" key="1">
    <citation type="journal article" date="2010" name="Genome Biol. Evol.">
        <title>The sequence of a 1.8-mb bacterial linear plasmid reveals a rich evolutionary reservoir of secondary metabolic pathways.</title>
        <authorList>
            <person name="Medema M.H."/>
            <person name="Trefzer A."/>
            <person name="Kovalchuk A."/>
            <person name="van den Berg M."/>
            <person name="Mueller U."/>
            <person name="Heijne W."/>
            <person name="Wu L."/>
            <person name="Alam M.T."/>
            <person name="Ronning C.M."/>
            <person name="Nierman W.C."/>
            <person name="Bovenberg R.A.L."/>
            <person name="Breitling R."/>
            <person name="Takano E."/>
        </authorList>
    </citation>
    <scope>NUCLEOTIDE SEQUENCE [LARGE SCALE GENOMIC DNA]</scope>
    <source>
        <strain evidence="4">ATCC 27064 / DSM 738 / JCM 4710 / NBRC 13307 / NCIMB 12785 / NRRL 3585 / VKM Ac-602</strain>
        <plasmid evidence="3">pSCL4</plasmid>
    </source>
</reference>
<feature type="region of interest" description="Disordered" evidence="2">
    <location>
        <begin position="108"/>
        <end position="170"/>
    </location>
</feature>
<geneLocation type="plasmid" evidence="3 4">
    <name>pSCL4</name>
</geneLocation>
<dbReference type="eggNOG" id="COG3591">
    <property type="taxonomic scope" value="Bacteria"/>
</dbReference>
<dbReference type="SUPFAM" id="SSF50494">
    <property type="entry name" value="Trypsin-like serine proteases"/>
    <property type="match status" value="1"/>
</dbReference>
<name>D5SLG3_STRCL</name>
<accession>D5SLG3</accession>
<dbReference type="RefSeq" id="WP_003963588.1">
    <property type="nucleotide sequence ID" value="NZ_CM000914.1"/>
</dbReference>
<keyword evidence="1" id="KW-0732">Signal</keyword>
<dbReference type="PANTHER" id="PTHR15462">
    <property type="entry name" value="SERINE PROTEASE"/>
    <property type="match status" value="1"/>
</dbReference>
<feature type="compositionally biased region" description="Low complexity" evidence="2">
    <location>
        <begin position="108"/>
        <end position="123"/>
    </location>
</feature>
<evidence type="ECO:0000313" key="4">
    <source>
        <dbReference type="Proteomes" id="UP000002357"/>
    </source>
</evidence>
<evidence type="ECO:0000313" key="3">
    <source>
        <dbReference type="EMBL" id="EFG04756.2"/>
    </source>
</evidence>
<dbReference type="AlphaFoldDB" id="D5SLG3"/>
<dbReference type="InterPro" id="IPR050966">
    <property type="entry name" value="Glutamyl_endopeptidase"/>
</dbReference>
<dbReference type="PANTHER" id="PTHR15462:SF8">
    <property type="entry name" value="SERINE PROTEASE"/>
    <property type="match status" value="1"/>
</dbReference>
<dbReference type="EMBL" id="CM000914">
    <property type="protein sequence ID" value="EFG04756.2"/>
    <property type="molecule type" value="Genomic_DNA"/>
</dbReference>
<keyword evidence="4" id="KW-1185">Reference proteome</keyword>
<keyword evidence="3" id="KW-0614">Plasmid</keyword>
<organism evidence="3 4">
    <name type="scientific">Streptomyces clavuligerus</name>
    <dbReference type="NCBI Taxonomy" id="1901"/>
    <lineage>
        <taxon>Bacteria</taxon>
        <taxon>Bacillati</taxon>
        <taxon>Actinomycetota</taxon>
        <taxon>Actinomycetes</taxon>
        <taxon>Kitasatosporales</taxon>
        <taxon>Streptomycetaceae</taxon>
        <taxon>Streptomyces</taxon>
    </lineage>
</organism>
<gene>
    <name evidence="3" type="ORF">SCLAV_p1270</name>
</gene>
<proteinExistence type="predicted"/>
<protein>
    <submittedName>
        <fullName evidence="3">Uncharacterized protein</fullName>
    </submittedName>
</protein>
<dbReference type="InterPro" id="IPR043504">
    <property type="entry name" value="Peptidase_S1_PA_chymotrypsin"/>
</dbReference>
<sequence length="403" mass="43150">MYRLGRTALPAVRRTTRALRRVSPATRRAALPIGVAVSLILGMNGASSAQPATSAQPAAVADRSAKAPVVSAPNRLPNGEIIDTEQEEQQLRAFWTPERMEAAISADAADGPSGDAEGATGDAGAVGGQGPVDMGAEEIGPDGPPGQWPAKLPENEPPRVELPRVDTSSKAAADKALRTGAPVGKPRLNGIPTVGKVFFRNPLDNQTHACSASSLLSPSRLLVLTAGHCVHTGPQGGRPGRWVDSWLYIPAYYETSRPFGSWVARQLHALAGFTDNSELRWDVGMAAMIPLHGQRLTDVVGGLAFTWNRPIGLRVRAVSYAGNYGWGQTPYYCDGTTQWVPGDTRIQFDCDMQHGSSGGPWIYQYNDGRGFALGVLSSVYCCRKARSPYFNNSMRDLYYQAGS</sequence>